<comment type="similarity">
    <text evidence="6">Belongs to the peptidase M48 family.</text>
</comment>
<evidence type="ECO:0000256" key="2">
    <source>
        <dbReference type="ARBA" id="ARBA00022723"/>
    </source>
</evidence>
<dbReference type="PANTHER" id="PTHR22726">
    <property type="entry name" value="METALLOENDOPEPTIDASE OMA1"/>
    <property type="match status" value="1"/>
</dbReference>
<dbReference type="EMBL" id="BSYI01000018">
    <property type="protein sequence ID" value="GMG83370.1"/>
    <property type="molecule type" value="Genomic_DNA"/>
</dbReference>
<keyword evidence="3 6" id="KW-0378">Hydrolase</keyword>
<dbReference type="Gene3D" id="3.30.2010.10">
    <property type="entry name" value="Metalloproteases ('zincins'), catalytic domain"/>
    <property type="match status" value="1"/>
</dbReference>
<evidence type="ECO:0000256" key="4">
    <source>
        <dbReference type="ARBA" id="ARBA00022833"/>
    </source>
</evidence>
<evidence type="ECO:0000313" key="10">
    <source>
        <dbReference type="Proteomes" id="UP001239909"/>
    </source>
</evidence>
<protein>
    <submittedName>
        <fullName evidence="9">M48 family metalloprotease</fullName>
    </submittedName>
</protein>
<feature type="domain" description="Peptidase M48" evidence="8">
    <location>
        <begin position="68"/>
        <end position="254"/>
    </location>
</feature>
<dbReference type="InterPro" id="IPR001915">
    <property type="entry name" value="Peptidase_M48"/>
</dbReference>
<dbReference type="GO" id="GO:0008237">
    <property type="term" value="F:metallopeptidase activity"/>
    <property type="evidence" value="ECO:0007669"/>
    <property type="project" value="UniProtKB-KW"/>
</dbReference>
<keyword evidence="4 6" id="KW-0862">Zinc</keyword>
<dbReference type="Pfam" id="PF01435">
    <property type="entry name" value="Peptidase_M48"/>
    <property type="match status" value="1"/>
</dbReference>
<evidence type="ECO:0000256" key="7">
    <source>
        <dbReference type="SAM" id="Phobius"/>
    </source>
</evidence>
<dbReference type="CDD" id="cd07324">
    <property type="entry name" value="M48C_Oma1-like"/>
    <property type="match status" value="1"/>
</dbReference>
<keyword evidence="7" id="KW-0812">Transmembrane</keyword>
<evidence type="ECO:0000256" key="6">
    <source>
        <dbReference type="RuleBase" id="RU003983"/>
    </source>
</evidence>
<organism evidence="9 10">
    <name type="scientific">Paralimibaculum aggregatum</name>
    <dbReference type="NCBI Taxonomy" id="3036245"/>
    <lineage>
        <taxon>Bacteria</taxon>
        <taxon>Pseudomonadati</taxon>
        <taxon>Pseudomonadota</taxon>
        <taxon>Alphaproteobacteria</taxon>
        <taxon>Rhodobacterales</taxon>
        <taxon>Paracoccaceae</taxon>
        <taxon>Paralimibaculum</taxon>
    </lineage>
</organism>
<keyword evidence="2" id="KW-0479">Metal-binding</keyword>
<comment type="caution">
    <text evidence="9">The sequence shown here is derived from an EMBL/GenBank/DDBJ whole genome shotgun (WGS) entry which is preliminary data.</text>
</comment>
<keyword evidence="7" id="KW-0472">Membrane</keyword>
<keyword evidence="7" id="KW-1133">Transmembrane helix</keyword>
<evidence type="ECO:0000256" key="1">
    <source>
        <dbReference type="ARBA" id="ARBA00022670"/>
    </source>
</evidence>
<proteinExistence type="inferred from homology"/>
<dbReference type="PANTHER" id="PTHR22726:SF1">
    <property type="entry name" value="METALLOENDOPEPTIDASE OMA1, MITOCHONDRIAL"/>
    <property type="match status" value="1"/>
</dbReference>
<evidence type="ECO:0000256" key="3">
    <source>
        <dbReference type="ARBA" id="ARBA00022801"/>
    </source>
</evidence>
<comment type="cofactor">
    <cofactor evidence="6">
        <name>Zn(2+)</name>
        <dbReference type="ChEBI" id="CHEBI:29105"/>
    </cofactor>
    <text evidence="6">Binds 1 zinc ion per subunit.</text>
</comment>
<sequence>MPANHSSPPGKDCACTPLSEDDCGRLCTYIHPMLKLLLILAPVLLALVWFSIASRTSGAALRRRSRRLENDQLESILRRIARTAGVAEVQVRVLDEPMVNGLATPGGEIYVTRGLVDQVRRGRVSPAEFASVVAHELGHLALGHTRRRAIDIAIAQAVHTVLGGVLARLIPVIGWYLARLLSGFFVATLSRKDEFEADAYATAVMIRAGLGAEPQARMLEKLRELVPGVTAAAGPAAWLASHPPVEARARAIRENAARWEGAAG</sequence>
<keyword evidence="5 6" id="KW-0482">Metalloprotease</keyword>
<dbReference type="Proteomes" id="UP001239909">
    <property type="component" value="Unassembled WGS sequence"/>
</dbReference>
<keyword evidence="1 6" id="KW-0645">Protease</keyword>
<reference evidence="9 10" key="1">
    <citation type="submission" date="2023-04" db="EMBL/GenBank/DDBJ databases">
        <title>Marinoamorphus aggregata gen. nov., sp. Nov., isolate from tissue of brittle star Ophioplocus japonicus.</title>
        <authorList>
            <person name="Kawano K."/>
            <person name="Sawayama S."/>
            <person name="Nakagawa S."/>
        </authorList>
    </citation>
    <scope>NUCLEOTIDE SEQUENCE [LARGE SCALE GENOMIC DNA]</scope>
    <source>
        <strain evidence="9 10">NKW23</strain>
    </source>
</reference>
<keyword evidence="10" id="KW-1185">Reference proteome</keyword>
<evidence type="ECO:0000256" key="5">
    <source>
        <dbReference type="ARBA" id="ARBA00023049"/>
    </source>
</evidence>
<evidence type="ECO:0000259" key="8">
    <source>
        <dbReference type="Pfam" id="PF01435"/>
    </source>
</evidence>
<gene>
    <name evidence="9" type="ORF">LNKW23_25830</name>
</gene>
<feature type="transmembrane region" description="Helical" evidence="7">
    <location>
        <begin position="36"/>
        <end position="54"/>
    </location>
</feature>
<dbReference type="InterPro" id="IPR051156">
    <property type="entry name" value="Mito/Outer_Membr_Metalloprot"/>
</dbReference>
<accession>A0ABQ6LJD1</accession>
<evidence type="ECO:0000313" key="9">
    <source>
        <dbReference type="EMBL" id="GMG83370.1"/>
    </source>
</evidence>
<name>A0ABQ6LJD1_9RHOB</name>